<evidence type="ECO:0000256" key="5">
    <source>
        <dbReference type="ARBA" id="ARBA00038359"/>
    </source>
</evidence>
<dbReference type="EMBL" id="KN832873">
    <property type="protein sequence ID" value="KIN03447.1"/>
    <property type="molecule type" value="Genomic_DNA"/>
</dbReference>
<dbReference type="OrthoDB" id="444631at2759"/>
<evidence type="ECO:0000256" key="6">
    <source>
        <dbReference type="SAM" id="Phobius"/>
    </source>
</evidence>
<feature type="domain" description="Rhodopsin" evidence="7">
    <location>
        <begin position="31"/>
        <end position="267"/>
    </location>
</feature>
<dbReference type="InterPro" id="IPR049326">
    <property type="entry name" value="Rhodopsin_dom_fungi"/>
</dbReference>
<keyword evidence="4 6" id="KW-0472">Membrane</keyword>
<organism evidence="8 9">
    <name type="scientific">Oidiodendron maius (strain Zn)</name>
    <dbReference type="NCBI Taxonomy" id="913774"/>
    <lineage>
        <taxon>Eukaryota</taxon>
        <taxon>Fungi</taxon>
        <taxon>Dikarya</taxon>
        <taxon>Ascomycota</taxon>
        <taxon>Pezizomycotina</taxon>
        <taxon>Leotiomycetes</taxon>
        <taxon>Leotiomycetes incertae sedis</taxon>
        <taxon>Myxotrichaceae</taxon>
        <taxon>Oidiodendron</taxon>
    </lineage>
</organism>
<comment type="similarity">
    <text evidence="5">Belongs to the SAT4 family.</text>
</comment>
<keyword evidence="2 6" id="KW-0812">Transmembrane</keyword>
<dbReference type="Proteomes" id="UP000054321">
    <property type="component" value="Unassembled WGS sequence"/>
</dbReference>
<keyword evidence="3 6" id="KW-1133">Transmembrane helix</keyword>
<proteinExistence type="inferred from homology"/>
<dbReference type="InterPro" id="IPR052337">
    <property type="entry name" value="SAT4-like"/>
</dbReference>
<feature type="non-terminal residue" evidence="8">
    <location>
        <position position="1"/>
    </location>
</feature>
<comment type="subcellular location">
    <subcellularLocation>
        <location evidence="1">Membrane</location>
        <topology evidence="1">Multi-pass membrane protein</topology>
    </subcellularLocation>
</comment>
<reference evidence="8 9" key="1">
    <citation type="submission" date="2014-04" db="EMBL/GenBank/DDBJ databases">
        <authorList>
            <consortium name="DOE Joint Genome Institute"/>
            <person name="Kuo A."/>
            <person name="Martino E."/>
            <person name="Perotto S."/>
            <person name="Kohler A."/>
            <person name="Nagy L.G."/>
            <person name="Floudas D."/>
            <person name="Copeland A."/>
            <person name="Barry K.W."/>
            <person name="Cichocki N."/>
            <person name="Veneault-Fourrey C."/>
            <person name="LaButti K."/>
            <person name="Lindquist E.A."/>
            <person name="Lipzen A."/>
            <person name="Lundell T."/>
            <person name="Morin E."/>
            <person name="Murat C."/>
            <person name="Sun H."/>
            <person name="Tunlid A."/>
            <person name="Henrissat B."/>
            <person name="Grigoriev I.V."/>
            <person name="Hibbett D.S."/>
            <person name="Martin F."/>
            <person name="Nordberg H.P."/>
            <person name="Cantor M.N."/>
            <person name="Hua S.X."/>
        </authorList>
    </citation>
    <scope>NUCLEOTIDE SEQUENCE [LARGE SCALE GENOMIC DNA]</scope>
    <source>
        <strain evidence="8 9">Zn</strain>
    </source>
</reference>
<dbReference type="InParanoid" id="A0A0C3HM69"/>
<feature type="transmembrane region" description="Helical" evidence="6">
    <location>
        <begin position="203"/>
        <end position="223"/>
    </location>
</feature>
<evidence type="ECO:0000259" key="7">
    <source>
        <dbReference type="Pfam" id="PF20684"/>
    </source>
</evidence>
<feature type="transmembrane region" description="Helical" evidence="6">
    <location>
        <begin position="96"/>
        <end position="114"/>
    </location>
</feature>
<dbReference type="PANTHER" id="PTHR33048">
    <property type="entry name" value="PTH11-LIKE INTEGRAL MEMBRANE PROTEIN (AFU_ORTHOLOGUE AFUA_5G11245)"/>
    <property type="match status" value="1"/>
</dbReference>
<evidence type="ECO:0000256" key="4">
    <source>
        <dbReference type="ARBA" id="ARBA00023136"/>
    </source>
</evidence>
<keyword evidence="9" id="KW-1185">Reference proteome</keyword>
<feature type="transmembrane region" description="Helical" evidence="6">
    <location>
        <begin position="14"/>
        <end position="35"/>
    </location>
</feature>
<evidence type="ECO:0000256" key="3">
    <source>
        <dbReference type="ARBA" id="ARBA00022989"/>
    </source>
</evidence>
<dbReference type="HOGENOM" id="CLU_028200_3_4_1"/>
<protein>
    <recommendedName>
        <fullName evidence="7">Rhodopsin domain-containing protein</fullName>
    </recommendedName>
</protein>
<dbReference type="GO" id="GO:0016020">
    <property type="term" value="C:membrane"/>
    <property type="evidence" value="ECO:0007669"/>
    <property type="project" value="UniProtKB-SubCell"/>
</dbReference>
<dbReference type="AlphaFoldDB" id="A0A0C3HM69"/>
<gene>
    <name evidence="8" type="ORF">OIDMADRAFT_117600</name>
</gene>
<evidence type="ECO:0000313" key="8">
    <source>
        <dbReference type="EMBL" id="KIN03447.1"/>
    </source>
</evidence>
<reference evidence="9" key="2">
    <citation type="submission" date="2015-01" db="EMBL/GenBank/DDBJ databases">
        <title>Evolutionary Origins and Diversification of the Mycorrhizal Mutualists.</title>
        <authorList>
            <consortium name="DOE Joint Genome Institute"/>
            <consortium name="Mycorrhizal Genomics Consortium"/>
            <person name="Kohler A."/>
            <person name="Kuo A."/>
            <person name="Nagy L.G."/>
            <person name="Floudas D."/>
            <person name="Copeland A."/>
            <person name="Barry K.W."/>
            <person name="Cichocki N."/>
            <person name="Veneault-Fourrey C."/>
            <person name="LaButti K."/>
            <person name="Lindquist E.A."/>
            <person name="Lipzen A."/>
            <person name="Lundell T."/>
            <person name="Morin E."/>
            <person name="Murat C."/>
            <person name="Riley R."/>
            <person name="Ohm R."/>
            <person name="Sun H."/>
            <person name="Tunlid A."/>
            <person name="Henrissat B."/>
            <person name="Grigoriev I.V."/>
            <person name="Hibbett D.S."/>
            <person name="Martin F."/>
        </authorList>
    </citation>
    <scope>NUCLEOTIDE SEQUENCE [LARGE SCALE GENOMIC DNA]</scope>
    <source>
        <strain evidence="9">Zn</strain>
    </source>
</reference>
<sequence length="319" mass="35334">STSTYAGETEEPQILAGCIIPTVIASVFVLARLYSRAILTRSWRADDAWILISWVSSVTLTLLGCIPLKYGLGRHISTEIPGDINIPHKFGFASRLLYQFTLCSTKFSLGAFYLRVFQDRTSRRITYILIGFIAIYSLPLELLTAFQCRPISGAWSILPANCINLTAILITSAVCNIVADALLLSFIIFRIAPLKIELRQKAILLALVSLSLLVIVAAIIRIVLLRQIPLGTDETWYAAQPTIWSLVEVNTGLFCVSAPVLKPLIRKLMPGLLSPAYGTYTFHHHNSVVHIADTNKSRHSYVPDTVELESQSSAQSFQQ</sequence>
<feature type="transmembrane region" description="Helical" evidence="6">
    <location>
        <begin position="126"/>
        <end position="146"/>
    </location>
</feature>
<name>A0A0C3HM69_OIDMZ</name>
<dbReference type="STRING" id="913774.A0A0C3HM69"/>
<dbReference type="PANTHER" id="PTHR33048:SF108">
    <property type="entry name" value="INTEGRAL MEMBRANE PROTEIN"/>
    <property type="match status" value="1"/>
</dbReference>
<dbReference type="Pfam" id="PF20684">
    <property type="entry name" value="Fung_rhodopsin"/>
    <property type="match status" value="1"/>
</dbReference>
<evidence type="ECO:0000256" key="1">
    <source>
        <dbReference type="ARBA" id="ARBA00004141"/>
    </source>
</evidence>
<evidence type="ECO:0000313" key="9">
    <source>
        <dbReference type="Proteomes" id="UP000054321"/>
    </source>
</evidence>
<evidence type="ECO:0000256" key="2">
    <source>
        <dbReference type="ARBA" id="ARBA00022692"/>
    </source>
</evidence>
<feature type="transmembrane region" description="Helical" evidence="6">
    <location>
        <begin position="47"/>
        <end position="70"/>
    </location>
</feature>
<feature type="transmembrane region" description="Helical" evidence="6">
    <location>
        <begin position="166"/>
        <end position="191"/>
    </location>
</feature>
<accession>A0A0C3HM69</accession>